<accession>A0AAE0T7Z0</accession>
<proteinExistence type="predicted"/>
<gene>
    <name evidence="1" type="ORF">CHS0354_033825</name>
</gene>
<keyword evidence="2" id="KW-1185">Reference proteome</keyword>
<dbReference type="EMBL" id="JAEAOA010001975">
    <property type="protein sequence ID" value="KAK3605336.1"/>
    <property type="molecule type" value="Genomic_DNA"/>
</dbReference>
<organism evidence="1 2">
    <name type="scientific">Potamilus streckersoni</name>
    <dbReference type="NCBI Taxonomy" id="2493646"/>
    <lineage>
        <taxon>Eukaryota</taxon>
        <taxon>Metazoa</taxon>
        <taxon>Spiralia</taxon>
        <taxon>Lophotrochozoa</taxon>
        <taxon>Mollusca</taxon>
        <taxon>Bivalvia</taxon>
        <taxon>Autobranchia</taxon>
        <taxon>Heteroconchia</taxon>
        <taxon>Palaeoheterodonta</taxon>
        <taxon>Unionida</taxon>
        <taxon>Unionoidea</taxon>
        <taxon>Unionidae</taxon>
        <taxon>Ambleminae</taxon>
        <taxon>Lampsilini</taxon>
        <taxon>Potamilus</taxon>
    </lineage>
</organism>
<name>A0AAE0T7Z0_9BIVA</name>
<dbReference type="AlphaFoldDB" id="A0AAE0T7Z0"/>
<protein>
    <submittedName>
        <fullName evidence="1">Uncharacterized protein</fullName>
    </submittedName>
</protein>
<reference evidence="1" key="1">
    <citation type="journal article" date="2021" name="Genome Biol. Evol.">
        <title>A High-Quality Reference Genome for a Parasitic Bivalve with Doubly Uniparental Inheritance (Bivalvia: Unionida).</title>
        <authorList>
            <person name="Smith C.H."/>
        </authorList>
    </citation>
    <scope>NUCLEOTIDE SEQUENCE</scope>
    <source>
        <strain evidence="1">CHS0354</strain>
    </source>
</reference>
<dbReference type="Proteomes" id="UP001195483">
    <property type="component" value="Unassembled WGS sequence"/>
</dbReference>
<evidence type="ECO:0000313" key="2">
    <source>
        <dbReference type="Proteomes" id="UP001195483"/>
    </source>
</evidence>
<comment type="caution">
    <text evidence="1">The sequence shown here is derived from an EMBL/GenBank/DDBJ whole genome shotgun (WGS) entry which is preliminary data.</text>
</comment>
<sequence>MPFTFCGLVGNSEKEDYSGFPFSSITGMAIWRLSMSYIAPSGFGFFMNMPPESVSNRDWKDWVKETEHTESYVFNNVIEIGTMGENGFKSHCKGHATADDLVGHFKETSNQLNVHNMMQINMDGPNVNLKVLDIFQSQINTL</sequence>
<evidence type="ECO:0000313" key="1">
    <source>
        <dbReference type="EMBL" id="KAK3605336.1"/>
    </source>
</evidence>
<reference evidence="1" key="3">
    <citation type="submission" date="2023-05" db="EMBL/GenBank/DDBJ databases">
        <authorList>
            <person name="Smith C.H."/>
        </authorList>
    </citation>
    <scope>NUCLEOTIDE SEQUENCE</scope>
    <source>
        <strain evidence="1">CHS0354</strain>
        <tissue evidence="1">Mantle</tissue>
    </source>
</reference>
<reference evidence="1" key="2">
    <citation type="journal article" date="2021" name="Genome Biol. Evol.">
        <title>Developing a high-quality reference genome for a parasitic bivalve with doubly uniparental inheritance (Bivalvia: Unionida).</title>
        <authorList>
            <person name="Smith C.H."/>
        </authorList>
    </citation>
    <scope>NUCLEOTIDE SEQUENCE</scope>
    <source>
        <strain evidence="1">CHS0354</strain>
        <tissue evidence="1">Mantle</tissue>
    </source>
</reference>